<reference evidence="1 2" key="1">
    <citation type="submission" date="2015-03" db="EMBL/GenBank/DDBJ databases">
        <title>Comparative genomics of Pseudomonas insights into diversity of traits involved in vanlence and defense.</title>
        <authorList>
            <person name="Qin Y."/>
        </authorList>
    </citation>
    <scope>NUCLEOTIDE SEQUENCE [LARGE SCALE GENOMIC DNA]</scope>
    <source>
        <strain evidence="1 2">C8</strain>
    </source>
</reference>
<dbReference type="AlphaFoldDB" id="A0A0F4TIL9"/>
<dbReference type="Proteomes" id="UP000033588">
    <property type="component" value="Unassembled WGS sequence"/>
</dbReference>
<comment type="caution">
    <text evidence="1">The sequence shown here is derived from an EMBL/GenBank/DDBJ whole genome shotgun (WGS) entry which is preliminary data.</text>
</comment>
<evidence type="ECO:0000313" key="2">
    <source>
        <dbReference type="Proteomes" id="UP000033588"/>
    </source>
</evidence>
<dbReference type="EMBL" id="LACC01000022">
    <property type="protein sequence ID" value="KJZ44296.1"/>
    <property type="molecule type" value="Genomic_DNA"/>
</dbReference>
<proteinExistence type="predicted"/>
<evidence type="ECO:0000313" key="1">
    <source>
        <dbReference type="EMBL" id="KJZ44296.1"/>
    </source>
</evidence>
<dbReference type="PATRIC" id="fig|294.132.peg.2750"/>
<sequence>MEFSRYRVWAMVSGIWFHWMSESDLWRAIGPGGVLIFLLLPGFTPSHPAYHHISLSQADTRPIDKV</sequence>
<protein>
    <submittedName>
        <fullName evidence="1">Uncharacterized protein</fullName>
    </submittedName>
</protein>
<gene>
    <name evidence="1" type="ORF">VC35_17915</name>
</gene>
<name>A0A0F4TIL9_PSEFL</name>
<organism evidence="1 2">
    <name type="scientific">Pseudomonas fluorescens</name>
    <dbReference type="NCBI Taxonomy" id="294"/>
    <lineage>
        <taxon>Bacteria</taxon>
        <taxon>Pseudomonadati</taxon>
        <taxon>Pseudomonadota</taxon>
        <taxon>Gammaproteobacteria</taxon>
        <taxon>Pseudomonadales</taxon>
        <taxon>Pseudomonadaceae</taxon>
        <taxon>Pseudomonas</taxon>
    </lineage>
</organism>
<accession>A0A0F4TIL9</accession>